<evidence type="ECO:0000313" key="3">
    <source>
        <dbReference type="Proteomes" id="UP001165092"/>
    </source>
</evidence>
<feature type="region of interest" description="Disordered" evidence="1">
    <location>
        <begin position="1"/>
        <end position="255"/>
    </location>
</feature>
<proteinExistence type="predicted"/>
<evidence type="ECO:0000256" key="1">
    <source>
        <dbReference type="SAM" id="MobiDB-lite"/>
    </source>
</evidence>
<protein>
    <submittedName>
        <fullName evidence="2">Uncharacterized protein</fullName>
    </submittedName>
</protein>
<comment type="caution">
    <text evidence="2">The sequence shown here is derived from an EMBL/GenBank/DDBJ whole genome shotgun (WGS) entry which is preliminary data.</text>
</comment>
<gene>
    <name evidence="2" type="ORF">Nans01_34100</name>
</gene>
<organism evidence="2 3">
    <name type="scientific">Nocardiopsis ansamitocini</name>
    <dbReference type="NCBI Taxonomy" id="1670832"/>
    <lineage>
        <taxon>Bacteria</taxon>
        <taxon>Bacillati</taxon>
        <taxon>Actinomycetota</taxon>
        <taxon>Actinomycetes</taxon>
        <taxon>Streptosporangiales</taxon>
        <taxon>Nocardiopsidaceae</taxon>
        <taxon>Nocardiopsis</taxon>
    </lineage>
</organism>
<reference evidence="2" key="1">
    <citation type="submission" date="2023-02" db="EMBL/GenBank/DDBJ databases">
        <title>Nocardiopsis ansamitocini NBRC 112285.</title>
        <authorList>
            <person name="Ichikawa N."/>
            <person name="Sato H."/>
            <person name="Tonouchi N."/>
        </authorList>
    </citation>
    <scope>NUCLEOTIDE SEQUENCE</scope>
    <source>
        <strain evidence="2">NBRC 112285</strain>
    </source>
</reference>
<sequence length="255" mass="26575">MDTGSHQRPQVPPPPAQPSSFGGPSVPPNAAQPPRHGGIEQQRPAFGGGYSPTGEQPAVDGYTTPPGYTSSYDTGSYARGDYGQPVSDQGQQYPAAGYGDSTRQGGWDQSSWSGGSSAQSPLGGAEQQRPAFGGGYSPTGEQPAVDGYTTPPGYTSSYDTGSYARGDYGQPVNPQPPAYNGYTTDALGGYGGGAAQPPAHPRNDGYGAGPSGYDTQNNDWQDFGQGGSQQRRPNTPEDDPNYDPHGYRYGDGTYR</sequence>
<evidence type="ECO:0000313" key="2">
    <source>
        <dbReference type="EMBL" id="GLU49059.1"/>
    </source>
</evidence>
<name>A0A9W6P8L9_9ACTN</name>
<keyword evidence="3" id="KW-1185">Reference proteome</keyword>
<dbReference type="Proteomes" id="UP001165092">
    <property type="component" value="Unassembled WGS sequence"/>
</dbReference>
<accession>A0A9W6P8L9</accession>
<dbReference type="EMBL" id="BSQG01000005">
    <property type="protein sequence ID" value="GLU49059.1"/>
    <property type="molecule type" value="Genomic_DNA"/>
</dbReference>
<feature type="compositionally biased region" description="Low complexity" evidence="1">
    <location>
        <begin position="104"/>
        <end position="120"/>
    </location>
</feature>
<dbReference type="AlphaFoldDB" id="A0A9W6P8L9"/>